<keyword evidence="3" id="KW-0472">Membrane</keyword>
<dbReference type="InterPro" id="IPR002048">
    <property type="entry name" value="EF_hand_dom"/>
</dbReference>
<dbReference type="Gene3D" id="3.30.460.20">
    <property type="entry name" value="CorA soluble domain-like"/>
    <property type="match status" value="1"/>
</dbReference>
<feature type="domain" description="EF-hand" evidence="6">
    <location>
        <begin position="110"/>
        <end position="145"/>
    </location>
</feature>
<keyword evidence="3" id="KW-1003">Cell membrane</keyword>
<evidence type="ECO:0000256" key="5">
    <source>
        <dbReference type="SAM" id="MobiDB-lite"/>
    </source>
</evidence>
<dbReference type="OrthoDB" id="165352at2759"/>
<dbReference type="Pfam" id="PF01544">
    <property type="entry name" value="CorA"/>
    <property type="match status" value="1"/>
</dbReference>
<evidence type="ECO:0000256" key="1">
    <source>
        <dbReference type="ARBA" id="ARBA00004651"/>
    </source>
</evidence>
<organism evidence="7 8">
    <name type="scientific">Sphaeroforma arctica JP610</name>
    <dbReference type="NCBI Taxonomy" id="667725"/>
    <lineage>
        <taxon>Eukaryota</taxon>
        <taxon>Ichthyosporea</taxon>
        <taxon>Ichthyophonida</taxon>
        <taxon>Sphaeroforma</taxon>
    </lineage>
</organism>
<dbReference type="PROSITE" id="PS50222">
    <property type="entry name" value="EF_HAND_2"/>
    <property type="match status" value="2"/>
</dbReference>
<dbReference type="RefSeq" id="XP_014147933.1">
    <property type="nucleotide sequence ID" value="XM_014292458.1"/>
</dbReference>
<proteinExistence type="predicted"/>
<sequence length="453" mass="50159">MLFYSTGGKTFDRSNTHDSISTKSYDAVKTSFENESESELDHDNDDDDNFSRRSDTWDDPMQTHTLHPDFDVSVKHLEQLFNVLDTNGDGELTYAQMKLGFESMNAFPDLETEQLDKLIVEIDTDNSGTVSLTEFVVSMHEYAALALGDEAVFVVFVHDYGPSYYKRTHVSSDLRPASPNTDNGSVASYAMSSAPPTGLPTHIGTYSSAKTQFQGAGGPSAAYNNYSTQQSEMLLRVASRVNIPINGNIANSPRSRASTGTSTHSSSASVNDIKSDSFDRLTVAPASASQMTLHHFLSKGIPKNAQTAVRWVSLAGRNASVFVRMANKFGLHPLAITDVLEDRQRAKLEVYANGDLQIMLGVISMKEGRNDRVLLRHINIFLINQDTVFTVENVASDFMPELMNRVKYSGSKLRLNDARYLVHALIDSSVDQLVPIIKLFSRDLNFLYKVLHG</sequence>
<dbReference type="CDD" id="cd00051">
    <property type="entry name" value="EFh"/>
    <property type="match status" value="1"/>
</dbReference>
<reference evidence="7 8" key="1">
    <citation type="submission" date="2011-02" db="EMBL/GenBank/DDBJ databases">
        <title>The Genome Sequence of Sphaeroforma arctica JP610.</title>
        <authorList>
            <consortium name="The Broad Institute Genome Sequencing Platform"/>
            <person name="Russ C."/>
            <person name="Cuomo C."/>
            <person name="Young S.K."/>
            <person name="Zeng Q."/>
            <person name="Gargeya S."/>
            <person name="Alvarado L."/>
            <person name="Berlin A."/>
            <person name="Chapman S.B."/>
            <person name="Chen Z."/>
            <person name="Freedman E."/>
            <person name="Gellesch M."/>
            <person name="Goldberg J."/>
            <person name="Griggs A."/>
            <person name="Gujja S."/>
            <person name="Heilman E."/>
            <person name="Heiman D."/>
            <person name="Howarth C."/>
            <person name="Mehta T."/>
            <person name="Neiman D."/>
            <person name="Pearson M."/>
            <person name="Roberts A."/>
            <person name="Saif S."/>
            <person name="Shea T."/>
            <person name="Shenoy N."/>
            <person name="Sisk P."/>
            <person name="Stolte C."/>
            <person name="Sykes S."/>
            <person name="White J."/>
            <person name="Yandava C."/>
            <person name="Burger G."/>
            <person name="Gray M.W."/>
            <person name="Holland P.W.H."/>
            <person name="King N."/>
            <person name="Lang F.B.F."/>
            <person name="Roger A.J."/>
            <person name="Ruiz-Trillo I."/>
            <person name="Haas B."/>
            <person name="Nusbaum C."/>
            <person name="Birren B."/>
        </authorList>
    </citation>
    <scope>NUCLEOTIDE SEQUENCE [LARGE SCALE GENOMIC DNA]</scope>
    <source>
        <strain evidence="7 8">JP610</strain>
    </source>
</reference>
<evidence type="ECO:0000313" key="8">
    <source>
        <dbReference type="Proteomes" id="UP000054560"/>
    </source>
</evidence>
<feature type="region of interest" description="Disordered" evidence="5">
    <location>
        <begin position="247"/>
        <end position="271"/>
    </location>
</feature>
<dbReference type="PROSITE" id="PS00018">
    <property type="entry name" value="EF_HAND_1"/>
    <property type="match status" value="1"/>
</dbReference>
<dbReference type="GO" id="GO:0005886">
    <property type="term" value="C:plasma membrane"/>
    <property type="evidence" value="ECO:0007669"/>
    <property type="project" value="UniProtKB-SubCell"/>
</dbReference>
<gene>
    <name evidence="7" type="ORF">SARC_13411</name>
</gene>
<feature type="domain" description="EF-hand" evidence="6">
    <location>
        <begin position="72"/>
        <end position="107"/>
    </location>
</feature>
<dbReference type="GO" id="GO:0005509">
    <property type="term" value="F:calcium ion binding"/>
    <property type="evidence" value="ECO:0007669"/>
    <property type="project" value="InterPro"/>
</dbReference>
<dbReference type="SUPFAM" id="SSF47473">
    <property type="entry name" value="EF-hand"/>
    <property type="match status" value="1"/>
</dbReference>
<dbReference type="InterPro" id="IPR002523">
    <property type="entry name" value="MgTranspt_CorA/ZnTranspt_ZntB"/>
</dbReference>
<name>A0A0L0FC12_9EUKA</name>
<comment type="subcellular location">
    <subcellularLocation>
        <location evidence="1">Cell membrane</location>
        <topology evidence="1">Multi-pass membrane protein</topology>
    </subcellularLocation>
</comment>
<dbReference type="SMART" id="SM00054">
    <property type="entry name" value="EFh"/>
    <property type="match status" value="2"/>
</dbReference>
<dbReference type="GO" id="GO:0000287">
    <property type="term" value="F:magnesium ion binding"/>
    <property type="evidence" value="ECO:0007669"/>
    <property type="project" value="TreeGrafter"/>
</dbReference>
<keyword evidence="8" id="KW-1185">Reference proteome</keyword>
<dbReference type="AlphaFoldDB" id="A0A0L0FC12"/>
<feature type="non-terminal residue" evidence="7">
    <location>
        <position position="453"/>
    </location>
</feature>
<dbReference type="PANTHER" id="PTHR46494">
    <property type="entry name" value="CORA FAMILY METAL ION TRANSPORTER (EUROFUNG)"/>
    <property type="match status" value="1"/>
</dbReference>
<dbReference type="Pfam" id="PF13499">
    <property type="entry name" value="EF-hand_7"/>
    <property type="match status" value="1"/>
</dbReference>
<keyword evidence="4" id="KW-0106">Calcium</keyword>
<dbReference type="InterPro" id="IPR011992">
    <property type="entry name" value="EF-hand-dom_pair"/>
</dbReference>
<evidence type="ECO:0000256" key="4">
    <source>
        <dbReference type="ARBA" id="ARBA00022837"/>
    </source>
</evidence>
<dbReference type="Gene3D" id="1.10.238.10">
    <property type="entry name" value="EF-hand"/>
    <property type="match status" value="1"/>
</dbReference>
<keyword evidence="2" id="KW-0813">Transport</keyword>
<dbReference type="Proteomes" id="UP000054560">
    <property type="component" value="Unassembled WGS sequence"/>
</dbReference>
<dbReference type="PANTHER" id="PTHR46494:SF1">
    <property type="entry name" value="CORA FAMILY METAL ION TRANSPORTER (EUROFUNG)"/>
    <property type="match status" value="1"/>
</dbReference>
<accession>A0A0L0FC12</accession>
<feature type="compositionally biased region" description="Acidic residues" evidence="5">
    <location>
        <begin position="34"/>
        <end position="48"/>
    </location>
</feature>
<evidence type="ECO:0000256" key="3">
    <source>
        <dbReference type="ARBA" id="ARBA00022475"/>
    </source>
</evidence>
<dbReference type="SUPFAM" id="SSF143865">
    <property type="entry name" value="CorA soluble domain-like"/>
    <property type="match status" value="1"/>
</dbReference>
<feature type="region of interest" description="Disordered" evidence="5">
    <location>
        <begin position="30"/>
        <end position="61"/>
    </location>
</feature>
<dbReference type="GO" id="GO:0050897">
    <property type="term" value="F:cobalt ion binding"/>
    <property type="evidence" value="ECO:0007669"/>
    <property type="project" value="TreeGrafter"/>
</dbReference>
<dbReference type="STRING" id="667725.A0A0L0FC12"/>
<evidence type="ECO:0000256" key="2">
    <source>
        <dbReference type="ARBA" id="ARBA00022448"/>
    </source>
</evidence>
<dbReference type="GO" id="GO:0015095">
    <property type="term" value="F:magnesium ion transmembrane transporter activity"/>
    <property type="evidence" value="ECO:0007669"/>
    <property type="project" value="TreeGrafter"/>
</dbReference>
<dbReference type="GeneID" id="25913915"/>
<evidence type="ECO:0000259" key="6">
    <source>
        <dbReference type="PROSITE" id="PS50222"/>
    </source>
</evidence>
<evidence type="ECO:0000313" key="7">
    <source>
        <dbReference type="EMBL" id="KNC74031.1"/>
    </source>
</evidence>
<dbReference type="InterPro" id="IPR045861">
    <property type="entry name" value="CorA_cytoplasmic_dom"/>
</dbReference>
<protein>
    <recommendedName>
        <fullName evidence="6">EF-hand domain-containing protein</fullName>
    </recommendedName>
</protein>
<dbReference type="InterPro" id="IPR018247">
    <property type="entry name" value="EF_Hand_1_Ca_BS"/>
</dbReference>
<dbReference type="EMBL" id="KQ244851">
    <property type="protein sequence ID" value="KNC74031.1"/>
    <property type="molecule type" value="Genomic_DNA"/>
</dbReference>
<feature type="compositionally biased region" description="Low complexity" evidence="5">
    <location>
        <begin position="254"/>
        <end position="269"/>
    </location>
</feature>
<dbReference type="GO" id="GO:0015087">
    <property type="term" value="F:cobalt ion transmembrane transporter activity"/>
    <property type="evidence" value="ECO:0007669"/>
    <property type="project" value="TreeGrafter"/>
</dbReference>